<keyword evidence="3" id="KW-1185">Reference proteome</keyword>
<feature type="compositionally biased region" description="Basic and acidic residues" evidence="1">
    <location>
        <begin position="22"/>
        <end position="31"/>
    </location>
</feature>
<feature type="region of interest" description="Disordered" evidence="1">
    <location>
        <begin position="1"/>
        <end position="51"/>
    </location>
</feature>
<evidence type="ECO:0000313" key="3">
    <source>
        <dbReference type="Proteomes" id="UP001642520"/>
    </source>
</evidence>
<dbReference type="Proteomes" id="UP001642520">
    <property type="component" value="Unassembled WGS sequence"/>
</dbReference>
<evidence type="ECO:0000313" key="2">
    <source>
        <dbReference type="EMBL" id="CAL7950332.1"/>
    </source>
</evidence>
<reference evidence="2 3" key="1">
    <citation type="submission" date="2024-08" db="EMBL/GenBank/DDBJ databases">
        <authorList>
            <person name="Will J Nash"/>
            <person name="Angela Man"/>
            <person name="Seanna McTaggart"/>
            <person name="Kendall Baker"/>
            <person name="Tom Barker"/>
            <person name="Leah Catchpole"/>
            <person name="Alex Durrant"/>
            <person name="Karim Gharbi"/>
            <person name="Naomi Irish"/>
            <person name="Gemy Kaithakottil"/>
            <person name="Debby Ku"/>
            <person name="Aaliyah Providence"/>
            <person name="Felix Shaw"/>
            <person name="David Swarbreck"/>
            <person name="Chris Watkins"/>
            <person name="Ann M. McCartney"/>
            <person name="Giulio Formenti"/>
            <person name="Alice Mouton"/>
            <person name="Noel Vella"/>
            <person name="Bjorn M von Reumont"/>
            <person name="Adriana Vella"/>
            <person name="Wilfried Haerty"/>
        </authorList>
    </citation>
    <scope>NUCLEOTIDE SEQUENCE [LARGE SCALE GENOMIC DNA]</scope>
</reference>
<comment type="caution">
    <text evidence="2">The sequence shown here is derived from an EMBL/GenBank/DDBJ whole genome shotgun (WGS) entry which is preliminary data.</text>
</comment>
<gene>
    <name evidence="2" type="ORF">XYLVIOL_LOCUS9893</name>
</gene>
<evidence type="ECO:0000256" key="1">
    <source>
        <dbReference type="SAM" id="MobiDB-lite"/>
    </source>
</evidence>
<name>A0ABP1PDH7_XYLVO</name>
<proteinExistence type="predicted"/>
<dbReference type="EMBL" id="CAXAJV020001300">
    <property type="protein sequence ID" value="CAL7950332.1"/>
    <property type="molecule type" value="Genomic_DNA"/>
</dbReference>
<organism evidence="2 3">
    <name type="scientific">Xylocopa violacea</name>
    <name type="common">Violet carpenter bee</name>
    <name type="synonym">Apis violacea</name>
    <dbReference type="NCBI Taxonomy" id="135666"/>
    <lineage>
        <taxon>Eukaryota</taxon>
        <taxon>Metazoa</taxon>
        <taxon>Ecdysozoa</taxon>
        <taxon>Arthropoda</taxon>
        <taxon>Hexapoda</taxon>
        <taxon>Insecta</taxon>
        <taxon>Pterygota</taxon>
        <taxon>Neoptera</taxon>
        <taxon>Endopterygota</taxon>
        <taxon>Hymenoptera</taxon>
        <taxon>Apocrita</taxon>
        <taxon>Aculeata</taxon>
        <taxon>Apoidea</taxon>
        <taxon>Anthophila</taxon>
        <taxon>Apidae</taxon>
        <taxon>Xylocopa</taxon>
        <taxon>Xylocopa</taxon>
    </lineage>
</organism>
<protein>
    <submittedName>
        <fullName evidence="2">Uncharacterized protein</fullName>
    </submittedName>
</protein>
<accession>A0ABP1PDH7</accession>
<sequence>MYSQRTVDAFTRATEDSQDCWRPSKDNEREPAGNGSDAEEPRRADKIWPNVSHRTSDLSYQRIALTMPACVFETLAEQLETVKRTARQEAKT</sequence>